<accession>A0A2P2JRJ2</accession>
<evidence type="ECO:0000313" key="1">
    <source>
        <dbReference type="EMBL" id="MBW96093.1"/>
    </source>
</evidence>
<reference evidence="1" key="1">
    <citation type="submission" date="2018-02" db="EMBL/GenBank/DDBJ databases">
        <title>Rhizophora mucronata_Transcriptome.</title>
        <authorList>
            <person name="Meera S.P."/>
            <person name="Sreeshan A."/>
            <person name="Augustine A."/>
        </authorList>
    </citation>
    <scope>NUCLEOTIDE SEQUENCE</scope>
    <source>
        <tissue evidence="1">Leaf</tissue>
    </source>
</reference>
<organism evidence="1">
    <name type="scientific">Rhizophora mucronata</name>
    <name type="common">Asiatic mangrove</name>
    <dbReference type="NCBI Taxonomy" id="61149"/>
    <lineage>
        <taxon>Eukaryota</taxon>
        <taxon>Viridiplantae</taxon>
        <taxon>Streptophyta</taxon>
        <taxon>Embryophyta</taxon>
        <taxon>Tracheophyta</taxon>
        <taxon>Spermatophyta</taxon>
        <taxon>Magnoliopsida</taxon>
        <taxon>eudicotyledons</taxon>
        <taxon>Gunneridae</taxon>
        <taxon>Pentapetalae</taxon>
        <taxon>rosids</taxon>
        <taxon>fabids</taxon>
        <taxon>Malpighiales</taxon>
        <taxon>Rhizophoraceae</taxon>
        <taxon>Rhizophora</taxon>
    </lineage>
</organism>
<name>A0A2P2JRJ2_RHIMU</name>
<protein>
    <submittedName>
        <fullName evidence="1">Uncharacterized protein</fullName>
    </submittedName>
</protein>
<proteinExistence type="predicted"/>
<dbReference type="EMBL" id="GGEC01015610">
    <property type="protein sequence ID" value="MBW96093.1"/>
    <property type="molecule type" value="Transcribed_RNA"/>
</dbReference>
<dbReference type="AlphaFoldDB" id="A0A2P2JRJ2"/>
<sequence length="70" mass="8060">MSSGLMRKLFQRIILIATINKHTMVSSLRYQLSLARFMPSMMPCQLSALLMIMKAASKNWFTARRLTPLL</sequence>